<dbReference type="InterPro" id="IPR040891">
    <property type="entry name" value="HEPN_SAV_6107"/>
</dbReference>
<dbReference type="RefSeq" id="WP_311677218.1">
    <property type="nucleotide sequence ID" value="NZ_JAVRER010000026.1"/>
</dbReference>
<dbReference type="Pfam" id="PF18726">
    <property type="entry name" value="HEPN_SAV_6107"/>
    <property type="match status" value="1"/>
</dbReference>
<dbReference type="EMBL" id="JAVRER010000026">
    <property type="protein sequence ID" value="MDT0417337.1"/>
    <property type="molecule type" value="Genomic_DNA"/>
</dbReference>
<sequence length="240" mass="24860">MRSGEAGRPGGGEARPAEPGRPGGAEVRPAEAERPRRVEVRPAEAQPPREEPGPAKESAREAGDVPASGPPAGAPEAVAPGPVPVPPAVIPRQPAPPGEDVHPVLRKAGAPPAARDLLERAREELAVARDGTGPERYAAAHRAALRAASAVLAVHGPPPGTRPRGRRGIRSAWETLAEAVPDLAPWTLLFTASAAHRARAEAGLHDPASSDQADELLRAAEDFTHKATTLLALPEPHTIP</sequence>
<dbReference type="AlphaFoldDB" id="A0ABD5E975"/>
<reference evidence="4" key="1">
    <citation type="submission" date="2023-07" db="EMBL/GenBank/DDBJ databases">
        <title>30 novel species of actinomycetes from the DSMZ collection.</title>
        <authorList>
            <person name="Nouioui I."/>
        </authorList>
    </citation>
    <scope>NUCLEOTIDE SEQUENCE [LARGE SCALE GENOMIC DNA]</scope>
    <source>
        <strain evidence="4">DSM 41982</strain>
    </source>
</reference>
<feature type="domain" description="SAV-6107-like HEPN" evidence="2">
    <location>
        <begin position="134"/>
        <end position="225"/>
    </location>
</feature>
<evidence type="ECO:0000313" key="4">
    <source>
        <dbReference type="Proteomes" id="UP001183607"/>
    </source>
</evidence>
<gene>
    <name evidence="3" type="ORF">RM574_17750</name>
</gene>
<proteinExistence type="predicted"/>
<comment type="caution">
    <text evidence="3">The sequence shown here is derived from an EMBL/GenBank/DDBJ whole genome shotgun (WGS) entry which is preliminary data.</text>
</comment>
<protein>
    <submittedName>
        <fullName evidence="3">SAV_6107 family HEPN domain-containing protein</fullName>
    </submittedName>
</protein>
<evidence type="ECO:0000259" key="2">
    <source>
        <dbReference type="Pfam" id="PF18726"/>
    </source>
</evidence>
<feature type="region of interest" description="Disordered" evidence="1">
    <location>
        <begin position="1"/>
        <end position="116"/>
    </location>
</feature>
<evidence type="ECO:0000256" key="1">
    <source>
        <dbReference type="SAM" id="MobiDB-lite"/>
    </source>
</evidence>
<name>A0ABD5E975_9ACTN</name>
<dbReference type="Proteomes" id="UP001183607">
    <property type="component" value="Unassembled WGS sequence"/>
</dbReference>
<feature type="compositionally biased region" description="Pro residues" evidence="1">
    <location>
        <begin position="81"/>
        <end position="97"/>
    </location>
</feature>
<feature type="compositionally biased region" description="Basic and acidic residues" evidence="1">
    <location>
        <begin position="28"/>
        <end position="63"/>
    </location>
</feature>
<accession>A0ABD5E975</accession>
<evidence type="ECO:0000313" key="3">
    <source>
        <dbReference type="EMBL" id="MDT0417337.1"/>
    </source>
</evidence>
<organism evidence="3 4">
    <name type="scientific">Streptomyces evansiae</name>
    <dbReference type="NCBI Taxonomy" id="3075535"/>
    <lineage>
        <taxon>Bacteria</taxon>
        <taxon>Bacillati</taxon>
        <taxon>Actinomycetota</taxon>
        <taxon>Actinomycetes</taxon>
        <taxon>Kitasatosporales</taxon>
        <taxon>Streptomycetaceae</taxon>
        <taxon>Streptomyces</taxon>
    </lineage>
</organism>